<gene>
    <name evidence="8" type="ORF">Z520_11530</name>
</gene>
<dbReference type="InterPro" id="IPR036374">
    <property type="entry name" value="OxRdtase_Mopterin-bd_sf"/>
</dbReference>
<dbReference type="AlphaFoldDB" id="A0A0D2K8K3"/>
<evidence type="ECO:0000256" key="2">
    <source>
        <dbReference type="ARBA" id="ARBA00022505"/>
    </source>
</evidence>
<sequence length="453" mass="49287">MNPGEDGSAQKPVNREPDTSRLVQSFLTPSQSNPQPEHTSKSQSQSQGKPQLVAYDRNHGPIQHLDGSSHRLSIKSDPVLSSSSSPNSNTNILPQPLNAVLSLSELSDNFEQVSITCALQCAGNRRHEMRERLGEVSGLDWGDGAVMNAEWRGVRVRDVLVHAGLKALATRKPHDDGGGGGGGGEELGSRYEGLHVQFACTTQPTQEDDYYGSSVPLSIALDPDRECLLATHMNGEVLPARHGFPLRAIVPGVIGARSVKWLDSLVVAGEESTNHYQRRDYKILPPEVDSAEEAKQGGDELWDSVEAMMDNPINSVVAVPGKDDEEVQRDENGRVHVRGYAIPKGKDGPVVKVEVSLDRGHTWHEASILDQGDEFNTHPRNMGRSTSTSERGQFAWVLWDVHVPCAPGEDISIWSKATDRGGNTMSVEQAEGSWNLRGVGFNAVEGRRGIKVV</sequence>
<keyword evidence="3" id="KW-0479">Metal-binding</keyword>
<evidence type="ECO:0008006" key="10">
    <source>
        <dbReference type="Google" id="ProtNLM"/>
    </source>
</evidence>
<evidence type="ECO:0000313" key="8">
    <source>
        <dbReference type="EMBL" id="KIX92678.1"/>
    </source>
</evidence>
<dbReference type="RefSeq" id="XP_016626801.1">
    <property type="nucleotide sequence ID" value="XM_016782018.1"/>
</dbReference>
<dbReference type="InterPro" id="IPR000572">
    <property type="entry name" value="OxRdtase_Mopterin-bd_dom"/>
</dbReference>
<feature type="compositionally biased region" description="Low complexity" evidence="5">
    <location>
        <begin position="75"/>
        <end position="92"/>
    </location>
</feature>
<dbReference type="PRINTS" id="PR00407">
    <property type="entry name" value="EUMOPTERIN"/>
</dbReference>
<evidence type="ECO:0000256" key="4">
    <source>
        <dbReference type="ARBA" id="ARBA00023002"/>
    </source>
</evidence>
<dbReference type="Pfam" id="PF03404">
    <property type="entry name" value="Mo-co_dimer"/>
    <property type="match status" value="1"/>
</dbReference>
<evidence type="ECO:0000313" key="9">
    <source>
        <dbReference type="Proteomes" id="UP000053411"/>
    </source>
</evidence>
<feature type="domain" description="Oxidoreductase molybdopterin-binding" evidence="6">
    <location>
        <begin position="100"/>
        <end position="276"/>
    </location>
</feature>
<keyword evidence="2" id="KW-0500">Molybdenum</keyword>
<feature type="compositionally biased region" description="Low complexity" evidence="5">
    <location>
        <begin position="41"/>
        <end position="51"/>
    </location>
</feature>
<dbReference type="GO" id="GO:0030151">
    <property type="term" value="F:molybdenum ion binding"/>
    <property type="evidence" value="ECO:0007669"/>
    <property type="project" value="InterPro"/>
</dbReference>
<evidence type="ECO:0000256" key="1">
    <source>
        <dbReference type="ARBA" id="ARBA00001924"/>
    </source>
</evidence>
<dbReference type="PANTHER" id="PTHR19372:SF7">
    <property type="entry name" value="SULFITE OXIDASE, MITOCHONDRIAL"/>
    <property type="match status" value="1"/>
</dbReference>
<proteinExistence type="predicted"/>
<dbReference type="STRING" id="1442371.A0A0D2K8K3"/>
<evidence type="ECO:0000259" key="6">
    <source>
        <dbReference type="Pfam" id="PF00174"/>
    </source>
</evidence>
<dbReference type="GO" id="GO:0020037">
    <property type="term" value="F:heme binding"/>
    <property type="evidence" value="ECO:0007669"/>
    <property type="project" value="TreeGrafter"/>
</dbReference>
<dbReference type="EMBL" id="KN848101">
    <property type="protein sequence ID" value="KIX92678.1"/>
    <property type="molecule type" value="Genomic_DNA"/>
</dbReference>
<dbReference type="GeneID" id="27717276"/>
<dbReference type="InterPro" id="IPR008335">
    <property type="entry name" value="Mopterin_OxRdtase_euk"/>
</dbReference>
<feature type="domain" description="Moybdenum cofactor oxidoreductase dimerisation" evidence="7">
    <location>
        <begin position="307"/>
        <end position="442"/>
    </location>
</feature>
<accession>A0A0D2K8K3</accession>
<dbReference type="PANTHER" id="PTHR19372">
    <property type="entry name" value="SULFITE REDUCTASE"/>
    <property type="match status" value="1"/>
</dbReference>
<keyword evidence="4" id="KW-0560">Oxidoreductase</keyword>
<dbReference type="SUPFAM" id="SSF81296">
    <property type="entry name" value="E set domains"/>
    <property type="match status" value="1"/>
</dbReference>
<feature type="compositionally biased region" description="Polar residues" evidence="5">
    <location>
        <begin position="21"/>
        <end position="37"/>
    </location>
</feature>
<dbReference type="InterPro" id="IPR005066">
    <property type="entry name" value="MoCF_OxRdtse_dimer"/>
</dbReference>
<dbReference type="Pfam" id="PF00174">
    <property type="entry name" value="Oxidored_molyb"/>
    <property type="match status" value="1"/>
</dbReference>
<dbReference type="SUPFAM" id="SSF56524">
    <property type="entry name" value="Oxidoreductase molybdopterin-binding domain"/>
    <property type="match status" value="1"/>
</dbReference>
<dbReference type="Gene3D" id="2.60.40.650">
    <property type="match status" value="1"/>
</dbReference>
<reference evidence="8 9" key="1">
    <citation type="submission" date="2015-01" db="EMBL/GenBank/DDBJ databases">
        <title>The Genome Sequence of Fonsecaea multimorphosa CBS 102226.</title>
        <authorList>
            <consortium name="The Broad Institute Genomics Platform"/>
            <person name="Cuomo C."/>
            <person name="de Hoog S."/>
            <person name="Gorbushina A."/>
            <person name="Stielow B."/>
            <person name="Teixiera M."/>
            <person name="Abouelleil A."/>
            <person name="Chapman S.B."/>
            <person name="Priest M."/>
            <person name="Young S.K."/>
            <person name="Wortman J."/>
            <person name="Nusbaum C."/>
            <person name="Birren B."/>
        </authorList>
    </citation>
    <scope>NUCLEOTIDE SEQUENCE [LARGE SCALE GENOMIC DNA]</scope>
    <source>
        <strain evidence="8 9">CBS 102226</strain>
    </source>
</reference>
<dbReference type="OrthoDB" id="432685at2759"/>
<organism evidence="8 9">
    <name type="scientific">Fonsecaea multimorphosa CBS 102226</name>
    <dbReference type="NCBI Taxonomy" id="1442371"/>
    <lineage>
        <taxon>Eukaryota</taxon>
        <taxon>Fungi</taxon>
        <taxon>Dikarya</taxon>
        <taxon>Ascomycota</taxon>
        <taxon>Pezizomycotina</taxon>
        <taxon>Eurotiomycetes</taxon>
        <taxon>Chaetothyriomycetidae</taxon>
        <taxon>Chaetothyriales</taxon>
        <taxon>Herpotrichiellaceae</taxon>
        <taxon>Fonsecaea</taxon>
    </lineage>
</organism>
<dbReference type="GO" id="GO:0008482">
    <property type="term" value="F:sulfite oxidase activity"/>
    <property type="evidence" value="ECO:0007669"/>
    <property type="project" value="TreeGrafter"/>
</dbReference>
<comment type="cofactor">
    <cofactor evidence="1">
        <name>Mo-molybdopterin</name>
        <dbReference type="ChEBI" id="CHEBI:71302"/>
    </cofactor>
</comment>
<evidence type="ECO:0000256" key="3">
    <source>
        <dbReference type="ARBA" id="ARBA00022723"/>
    </source>
</evidence>
<protein>
    <recommendedName>
        <fullName evidence="10">Sulfite oxidase</fullName>
    </recommendedName>
</protein>
<dbReference type="Gene3D" id="3.90.420.10">
    <property type="entry name" value="Oxidoreductase, molybdopterin-binding domain"/>
    <property type="match status" value="1"/>
</dbReference>
<dbReference type="VEuPathDB" id="FungiDB:Z520_11530"/>
<feature type="region of interest" description="Disordered" evidence="5">
    <location>
        <begin position="1"/>
        <end position="92"/>
    </location>
</feature>
<dbReference type="InterPro" id="IPR014756">
    <property type="entry name" value="Ig_E-set"/>
</dbReference>
<evidence type="ECO:0000259" key="7">
    <source>
        <dbReference type="Pfam" id="PF03404"/>
    </source>
</evidence>
<keyword evidence="9" id="KW-1185">Reference proteome</keyword>
<dbReference type="GO" id="GO:0043546">
    <property type="term" value="F:molybdopterin cofactor binding"/>
    <property type="evidence" value="ECO:0007669"/>
    <property type="project" value="TreeGrafter"/>
</dbReference>
<dbReference type="GO" id="GO:0006790">
    <property type="term" value="P:sulfur compound metabolic process"/>
    <property type="evidence" value="ECO:0007669"/>
    <property type="project" value="TreeGrafter"/>
</dbReference>
<dbReference type="Proteomes" id="UP000053411">
    <property type="component" value="Unassembled WGS sequence"/>
</dbReference>
<dbReference type="GO" id="GO:0005739">
    <property type="term" value="C:mitochondrion"/>
    <property type="evidence" value="ECO:0007669"/>
    <property type="project" value="TreeGrafter"/>
</dbReference>
<name>A0A0D2K8K3_9EURO</name>
<evidence type="ECO:0000256" key="5">
    <source>
        <dbReference type="SAM" id="MobiDB-lite"/>
    </source>
</evidence>